<evidence type="ECO:0000256" key="5">
    <source>
        <dbReference type="ARBA" id="ARBA00022840"/>
    </source>
</evidence>
<dbReference type="PROSITE" id="PS01351">
    <property type="entry name" value="MAPK"/>
    <property type="match status" value="1"/>
</dbReference>
<dbReference type="PROSITE" id="PS00107">
    <property type="entry name" value="PROTEIN_KINASE_ATP"/>
    <property type="match status" value="1"/>
</dbReference>
<reference evidence="10" key="1">
    <citation type="submission" date="2017-12" db="EMBL/GenBank/DDBJ databases">
        <title>Genome-wide identification and expression pattern analysis under abiotic stress of mitogen-activated protein kinase genes in Pyropia yezoensis.</title>
        <authorList>
            <person name="Li C."/>
            <person name="Kong F."/>
            <person name="Sun P."/>
            <person name="Bi G."/>
            <person name="Li N."/>
            <person name="Mao Y."/>
        </authorList>
    </citation>
    <scope>NUCLEOTIDE SEQUENCE</scope>
</reference>
<accession>A0A3G2JP30</accession>
<feature type="region of interest" description="Disordered" evidence="8">
    <location>
        <begin position="477"/>
        <end position="581"/>
    </location>
</feature>
<evidence type="ECO:0000256" key="8">
    <source>
        <dbReference type="SAM" id="MobiDB-lite"/>
    </source>
</evidence>
<dbReference type="InterPro" id="IPR050117">
    <property type="entry name" value="MAPK"/>
</dbReference>
<feature type="binding site" evidence="6">
    <location>
        <position position="118"/>
    </location>
    <ligand>
        <name>ATP</name>
        <dbReference type="ChEBI" id="CHEBI:30616"/>
    </ligand>
</feature>
<evidence type="ECO:0000256" key="4">
    <source>
        <dbReference type="ARBA" id="ARBA00022777"/>
    </source>
</evidence>
<keyword evidence="4 7" id="KW-0418">Kinase</keyword>
<dbReference type="InterPro" id="IPR000719">
    <property type="entry name" value="Prot_kinase_dom"/>
</dbReference>
<dbReference type="EMBL" id="MG717384">
    <property type="protein sequence ID" value="AYN44123.1"/>
    <property type="molecule type" value="mRNA"/>
</dbReference>
<keyword evidence="3 6" id="KW-0547">Nucleotide-binding</keyword>
<dbReference type="SUPFAM" id="SSF56112">
    <property type="entry name" value="Protein kinase-like (PK-like)"/>
    <property type="match status" value="1"/>
</dbReference>
<dbReference type="Gene3D" id="1.10.510.10">
    <property type="entry name" value="Transferase(Phosphotransferase) domain 1"/>
    <property type="match status" value="1"/>
</dbReference>
<evidence type="ECO:0000256" key="3">
    <source>
        <dbReference type="ARBA" id="ARBA00022741"/>
    </source>
</evidence>
<dbReference type="SMART" id="SM00220">
    <property type="entry name" value="S_TKc"/>
    <property type="match status" value="1"/>
</dbReference>
<protein>
    <recommendedName>
        <fullName evidence="7">Mitogen-activated protein kinase</fullName>
        <ecNumber evidence="7">2.7.11.24</ecNumber>
    </recommendedName>
</protein>
<comment type="catalytic activity">
    <reaction evidence="7">
        <text>L-threonyl-[protein] + ATP = O-phospho-L-threonyl-[protein] + ADP + H(+)</text>
        <dbReference type="Rhea" id="RHEA:46608"/>
        <dbReference type="Rhea" id="RHEA-COMP:11060"/>
        <dbReference type="Rhea" id="RHEA-COMP:11605"/>
        <dbReference type="ChEBI" id="CHEBI:15378"/>
        <dbReference type="ChEBI" id="CHEBI:30013"/>
        <dbReference type="ChEBI" id="CHEBI:30616"/>
        <dbReference type="ChEBI" id="CHEBI:61977"/>
        <dbReference type="ChEBI" id="CHEBI:456216"/>
        <dbReference type="EC" id="2.7.11.24"/>
    </reaction>
</comment>
<evidence type="ECO:0000256" key="1">
    <source>
        <dbReference type="ARBA" id="ARBA00022527"/>
    </source>
</evidence>
<keyword evidence="1 7" id="KW-0723">Serine/threonine-protein kinase</keyword>
<comment type="similarity">
    <text evidence="7">Belongs to the protein kinase superfamily. Ser/Thr protein kinase family. MAP kinase subfamily.</text>
</comment>
<dbReference type="InterPro" id="IPR008271">
    <property type="entry name" value="Ser/Thr_kinase_AS"/>
</dbReference>
<dbReference type="Gene3D" id="3.30.200.20">
    <property type="entry name" value="Phosphorylase Kinase, domain 1"/>
    <property type="match status" value="1"/>
</dbReference>
<organism evidence="10">
    <name type="scientific">Pyropia yezoensis</name>
    <name type="common">Susabi-nori</name>
    <name type="synonym">Porphyra yezoensis</name>
    <dbReference type="NCBI Taxonomy" id="2788"/>
    <lineage>
        <taxon>Eukaryota</taxon>
        <taxon>Rhodophyta</taxon>
        <taxon>Bangiophyceae</taxon>
        <taxon>Bangiales</taxon>
        <taxon>Bangiaceae</taxon>
        <taxon>Pyropia</taxon>
    </lineage>
</organism>
<comment type="activity regulation">
    <text evidence="7">Activated by threonine and tyrosine phosphorylation.</text>
</comment>
<dbReference type="EC" id="2.7.11.24" evidence="7"/>
<sequence>MDQGAADGAPAAVAAPAMSRAEEEAAGSADAAAASSGSTGGGATGGGVVAAAPPPSGARAPRPVGSRRLQELRYLRRHFFDEPVQGNRYRVEQVVGQGASGLVVSAIDQVTGAEVAVKRMQRGFDQIPIAVRILRELKFMRLLRGHDNIVEIRDLLVPARPTSYNDIFAVLELMPTDLGHVLRSNAALSDTHVLFFMYQLLRGLHYLHSAGVFHRDIKPSNILLNKECELRICDFGLARVAWDNEPDMVIWTDYVATRWYRAPELIATHVAPYSTAIDIWSVGCIFAELLGKGRPMFPGASGYEQLRLIMNVLGTPSAPTLAKVASDRVRHHFQSLPPQARRPLEELFPSADPNALSLLSKLLAFDPADRPTALEALAHPYFEDFYEPGAEATAAPIPREEFEFENRRLNAAQMRRLILEEAALYNPDLAKELTRATARASSRGRFTSGGASFGGGLGGGSGGGYDQLSEAEAFARGVQSVERGISERRTTSLPKEKMARVAKQYTSGRAYHTEAPESSLAAPDWTEGSGSGRVGMTDDPVRGGWVRGGTRDVGGGGGEAGPSASGDTFGDEMAVDGRAAA</sequence>
<feature type="region of interest" description="Disordered" evidence="8">
    <location>
        <begin position="1"/>
        <end position="65"/>
    </location>
</feature>
<keyword evidence="7" id="KW-0460">Magnesium</keyword>
<evidence type="ECO:0000256" key="7">
    <source>
        <dbReference type="RuleBase" id="RU361165"/>
    </source>
</evidence>
<evidence type="ECO:0000256" key="6">
    <source>
        <dbReference type="PROSITE-ProRule" id="PRU10141"/>
    </source>
</evidence>
<dbReference type="PANTHER" id="PTHR24055">
    <property type="entry name" value="MITOGEN-ACTIVATED PROTEIN KINASE"/>
    <property type="match status" value="1"/>
</dbReference>
<dbReference type="CDD" id="cd07834">
    <property type="entry name" value="STKc_MAPK"/>
    <property type="match status" value="1"/>
</dbReference>
<feature type="compositionally biased region" description="Gly residues" evidence="8">
    <location>
        <begin position="545"/>
        <end position="560"/>
    </location>
</feature>
<keyword evidence="5 6" id="KW-0067">ATP-binding</keyword>
<dbReference type="InterPro" id="IPR003527">
    <property type="entry name" value="MAP_kinase_CS"/>
</dbReference>
<name>A0A3G2JP30_PYRYE</name>
<feature type="compositionally biased region" description="Basic and acidic residues" evidence="8">
    <location>
        <begin position="484"/>
        <end position="499"/>
    </location>
</feature>
<dbReference type="InterPro" id="IPR011009">
    <property type="entry name" value="Kinase-like_dom_sf"/>
</dbReference>
<dbReference type="PROSITE" id="PS50011">
    <property type="entry name" value="PROTEIN_KINASE_DOM"/>
    <property type="match status" value="1"/>
</dbReference>
<feature type="compositionally biased region" description="Low complexity" evidence="8">
    <location>
        <begin position="26"/>
        <end position="37"/>
    </location>
</feature>
<feature type="domain" description="Protein kinase" evidence="9">
    <location>
        <begin position="89"/>
        <end position="382"/>
    </location>
</feature>
<keyword evidence="2 7" id="KW-0808">Transferase</keyword>
<comment type="cofactor">
    <cofactor evidence="7">
        <name>Mg(2+)</name>
        <dbReference type="ChEBI" id="CHEBI:18420"/>
    </cofactor>
</comment>
<proteinExistence type="evidence at transcript level"/>
<dbReference type="Pfam" id="PF00069">
    <property type="entry name" value="Pkinase"/>
    <property type="match status" value="1"/>
</dbReference>
<evidence type="ECO:0000259" key="9">
    <source>
        <dbReference type="PROSITE" id="PS50011"/>
    </source>
</evidence>
<feature type="compositionally biased region" description="Gly residues" evidence="8">
    <location>
        <begin position="38"/>
        <end position="48"/>
    </location>
</feature>
<feature type="compositionally biased region" description="Low complexity" evidence="8">
    <location>
        <begin position="1"/>
        <end position="19"/>
    </location>
</feature>
<dbReference type="FunFam" id="1.10.510.10:FF:000098">
    <property type="entry name" value="Mitogen-activated protein kinase 1"/>
    <property type="match status" value="1"/>
</dbReference>
<evidence type="ECO:0000256" key="2">
    <source>
        <dbReference type="ARBA" id="ARBA00022679"/>
    </source>
</evidence>
<dbReference type="GO" id="GO:0004707">
    <property type="term" value="F:MAP kinase activity"/>
    <property type="evidence" value="ECO:0007669"/>
    <property type="project" value="UniProtKB-EC"/>
</dbReference>
<dbReference type="AlphaFoldDB" id="A0A3G2JP30"/>
<evidence type="ECO:0000313" key="10">
    <source>
        <dbReference type="EMBL" id="AYN44123.1"/>
    </source>
</evidence>
<dbReference type="GO" id="GO:0005524">
    <property type="term" value="F:ATP binding"/>
    <property type="evidence" value="ECO:0007669"/>
    <property type="project" value="UniProtKB-UniRule"/>
</dbReference>
<dbReference type="InterPro" id="IPR017441">
    <property type="entry name" value="Protein_kinase_ATP_BS"/>
</dbReference>
<dbReference type="PROSITE" id="PS00108">
    <property type="entry name" value="PROTEIN_KINASE_ST"/>
    <property type="match status" value="1"/>
</dbReference>